<protein>
    <submittedName>
        <fullName evidence="2">Uncharacterized protein</fullName>
    </submittedName>
</protein>
<keyword evidence="1" id="KW-0732">Signal</keyword>
<sequence length="322" mass="35317">MMNRNGLVCLTSRFWIAIAALGALAQPAFAEDTWDKLDHGIDVVRECVGDVRQLCDGVVPGKGRIKDCMAEHLAGLSQGCLKALAEPEPAVLSDGDHAVTKRIENSHLMRFIEMYLAGIDPKTGDIVAECYGTYANPDIPADKDSAPQSLVAGLNMSQIKEQYGVLGASLNGPKLWTPDWFEVEVGVVREFGGLKAPWTAQLNMGKNLSIHTIKPYEPQTIARKSAINWNKGTKVMLIDDTDGNTWIMKGFELGLKPQHTYEEFMAAGEAGFKSLPKGWKVRVVELEQDNLEKPEGGVATIMADEFFNIYDKTGPGMSNYKP</sequence>
<evidence type="ECO:0000256" key="1">
    <source>
        <dbReference type="SAM" id="SignalP"/>
    </source>
</evidence>
<feature type="signal peptide" evidence="1">
    <location>
        <begin position="1"/>
        <end position="30"/>
    </location>
</feature>
<dbReference type="Proteomes" id="UP000094172">
    <property type="component" value="Unassembled WGS sequence"/>
</dbReference>
<proteinExistence type="predicted"/>
<evidence type="ECO:0000313" key="2">
    <source>
        <dbReference type="EMBL" id="ODR93947.1"/>
    </source>
</evidence>
<evidence type="ECO:0000313" key="3">
    <source>
        <dbReference type="Proteomes" id="UP000094172"/>
    </source>
</evidence>
<reference evidence="2 3" key="1">
    <citation type="journal article" date="2016" name="Environ. Microbiol.">
        <title>New Methyloceanibacter diversity from North Sea sediments includes methanotroph containing solely the soluble methane monooxygenase.</title>
        <authorList>
            <person name="Vekeman B."/>
            <person name="Kerckhof F.M."/>
            <person name="Cremers G."/>
            <person name="de Vos P."/>
            <person name="Vandamme P."/>
            <person name="Boon N."/>
            <person name="Op den Camp H.J."/>
            <person name="Heylen K."/>
        </authorList>
    </citation>
    <scope>NUCLEOTIDE SEQUENCE [LARGE SCALE GENOMIC DNA]</scope>
    <source>
        <strain evidence="2 3">R-67176</strain>
    </source>
</reference>
<dbReference type="EMBL" id="LPWE01000013">
    <property type="protein sequence ID" value="ODR93947.1"/>
    <property type="molecule type" value="Genomic_DNA"/>
</dbReference>
<dbReference type="AlphaFoldDB" id="A0A1E3VK91"/>
<accession>A0A1E3VK91</accession>
<organism evidence="2 3">
    <name type="scientific">Methyloceanibacter stevinii</name>
    <dbReference type="NCBI Taxonomy" id="1774970"/>
    <lineage>
        <taxon>Bacteria</taxon>
        <taxon>Pseudomonadati</taxon>
        <taxon>Pseudomonadota</taxon>
        <taxon>Alphaproteobacteria</taxon>
        <taxon>Hyphomicrobiales</taxon>
        <taxon>Hyphomicrobiaceae</taxon>
        <taxon>Methyloceanibacter</taxon>
    </lineage>
</organism>
<feature type="chain" id="PRO_5009138356" evidence="1">
    <location>
        <begin position="31"/>
        <end position="322"/>
    </location>
</feature>
<comment type="caution">
    <text evidence="2">The sequence shown here is derived from an EMBL/GenBank/DDBJ whole genome shotgun (WGS) entry which is preliminary data.</text>
</comment>
<keyword evidence="3" id="KW-1185">Reference proteome</keyword>
<gene>
    <name evidence="2" type="ORF">AUC70_10085</name>
</gene>
<dbReference type="STRING" id="1774970.AUC70_10085"/>
<dbReference type="RefSeq" id="WP_069445295.1">
    <property type="nucleotide sequence ID" value="NZ_LPWE01000013.1"/>
</dbReference>
<name>A0A1E3VK91_9HYPH</name>